<protein>
    <submittedName>
        <fullName evidence="2">Uncharacterized protein</fullName>
    </submittedName>
</protein>
<gene>
    <name evidence="2" type="ORF">BVRB_021960</name>
</gene>
<feature type="compositionally biased region" description="Basic and acidic residues" evidence="1">
    <location>
        <begin position="36"/>
        <end position="45"/>
    </location>
</feature>
<dbReference type="OrthoDB" id="626167at2759"/>
<name>A0A0J8B3E4_BETVV</name>
<dbReference type="Gramene" id="KMS94383">
    <property type="protein sequence ID" value="KMS94383"/>
    <property type="gene ID" value="BVRB_021960"/>
</dbReference>
<dbReference type="Proteomes" id="UP000035740">
    <property type="component" value="Unassembled WGS sequence"/>
</dbReference>
<feature type="compositionally biased region" description="Polar residues" evidence="1">
    <location>
        <begin position="20"/>
        <end position="35"/>
    </location>
</feature>
<organism evidence="2 3">
    <name type="scientific">Beta vulgaris subsp. vulgaris</name>
    <name type="common">Beet</name>
    <dbReference type="NCBI Taxonomy" id="3555"/>
    <lineage>
        <taxon>Eukaryota</taxon>
        <taxon>Viridiplantae</taxon>
        <taxon>Streptophyta</taxon>
        <taxon>Embryophyta</taxon>
        <taxon>Tracheophyta</taxon>
        <taxon>Spermatophyta</taxon>
        <taxon>Magnoliopsida</taxon>
        <taxon>eudicotyledons</taxon>
        <taxon>Gunneridae</taxon>
        <taxon>Pentapetalae</taxon>
        <taxon>Caryophyllales</taxon>
        <taxon>Chenopodiaceae</taxon>
        <taxon>Betoideae</taxon>
        <taxon>Beta</taxon>
    </lineage>
</organism>
<evidence type="ECO:0000256" key="1">
    <source>
        <dbReference type="SAM" id="MobiDB-lite"/>
    </source>
</evidence>
<feature type="region of interest" description="Disordered" evidence="1">
    <location>
        <begin position="1"/>
        <end position="78"/>
    </location>
</feature>
<evidence type="ECO:0000313" key="2">
    <source>
        <dbReference type="EMBL" id="KMS94383.1"/>
    </source>
</evidence>
<accession>A0A0J8B3E4</accession>
<keyword evidence="3" id="KW-1185">Reference proteome</keyword>
<dbReference type="AlphaFoldDB" id="A0A0J8B3E4"/>
<sequence length="178" mass="20395">PFGLGMPPATMLDTGLPIINGSQARSAFSKKQATQRGEKSPERKRTTNRVSNKTKPTQRVSSPRKTFSSKKSTKLSEEEILKQQLEELKSGQKPKDKQVMEILMRLYRLAHKSNQIFCQELLLAGFVNSYVEFFHLTHRTDDQSKSPMTIEELEFVKKCLSDSETAHRQSELLQMMTF</sequence>
<feature type="compositionally biased region" description="Polar residues" evidence="1">
    <location>
        <begin position="48"/>
        <end position="60"/>
    </location>
</feature>
<proteinExistence type="predicted"/>
<reference evidence="2 3" key="1">
    <citation type="journal article" date="2014" name="Nature">
        <title>The genome of the recently domesticated crop plant sugar beet (Beta vulgaris).</title>
        <authorList>
            <person name="Dohm J.C."/>
            <person name="Minoche A.E."/>
            <person name="Holtgrawe D."/>
            <person name="Capella-Gutierrez S."/>
            <person name="Zakrzewski F."/>
            <person name="Tafer H."/>
            <person name="Rupp O."/>
            <person name="Sorensen T.R."/>
            <person name="Stracke R."/>
            <person name="Reinhardt R."/>
            <person name="Goesmann A."/>
            <person name="Kraft T."/>
            <person name="Schulz B."/>
            <person name="Stadler P.F."/>
            <person name="Schmidt T."/>
            <person name="Gabaldon T."/>
            <person name="Lehrach H."/>
            <person name="Weisshaar B."/>
            <person name="Himmelbauer H."/>
        </authorList>
    </citation>
    <scope>NUCLEOTIDE SEQUENCE [LARGE SCALE GENOMIC DNA]</scope>
    <source>
        <tissue evidence="2">Taproot</tissue>
    </source>
</reference>
<dbReference type="EMBL" id="KQ093828">
    <property type="protein sequence ID" value="KMS94383.1"/>
    <property type="molecule type" value="Genomic_DNA"/>
</dbReference>
<evidence type="ECO:0000313" key="3">
    <source>
        <dbReference type="Proteomes" id="UP000035740"/>
    </source>
</evidence>
<feature type="non-terminal residue" evidence="2">
    <location>
        <position position="1"/>
    </location>
</feature>